<dbReference type="GO" id="GO:0071111">
    <property type="term" value="F:cyclic-guanylate-specific phosphodiesterase activity"/>
    <property type="evidence" value="ECO:0007669"/>
    <property type="project" value="InterPro"/>
</dbReference>
<evidence type="ECO:0000259" key="1">
    <source>
        <dbReference type="PROSITE" id="PS50883"/>
    </source>
</evidence>
<reference evidence="6 7" key="1">
    <citation type="submission" date="2015-03" db="EMBL/GenBank/DDBJ databases">
        <authorList>
            <consortium name="Pathogen Informatics"/>
        </authorList>
    </citation>
    <scope>NUCLEOTIDE SEQUENCE [LARGE SCALE GENOMIC DNA]</scope>
    <source>
        <strain evidence="3 6">C09601061</strain>
        <strain evidence="2 7">G09901357</strain>
    </source>
</reference>
<reference evidence="5 8" key="2">
    <citation type="journal article" date="2017" name="N. Engl. J. Med.">
        <title>Transmission of Extensively Drug-Resistant Tuberculosis in South Africa.</title>
        <authorList>
            <person name="Shah N.S."/>
            <person name="Auld S.C."/>
            <person name="Brust J.C."/>
            <person name="Mathema B."/>
            <person name="Ismail N."/>
            <person name="Moodley P."/>
            <person name="Mlisana K."/>
            <person name="Allana S."/>
            <person name="Campbell A."/>
            <person name="Mthiyane T."/>
            <person name="Morris N."/>
            <person name="Mpangase P."/>
            <person name="van der Meulen H."/>
            <person name="Omar S.V."/>
            <person name="Brown T.S."/>
            <person name="Narechania A."/>
            <person name="Shaskina E."/>
            <person name="Kapwata T."/>
            <person name="Kreiswirth B."/>
            <person name="Gandhi N.R."/>
        </authorList>
    </citation>
    <scope>NUCLEOTIDE SEQUENCE [LARGE SCALE GENOMIC DNA]</scope>
    <source>
        <strain evidence="5 8">32301_S10</strain>
    </source>
</reference>
<evidence type="ECO:0000313" key="6">
    <source>
        <dbReference type="Proteomes" id="UP000046680"/>
    </source>
</evidence>
<dbReference type="InterPro" id="IPR050706">
    <property type="entry name" value="Cyclic-di-GMP_PDE-like"/>
</dbReference>
<reference evidence="4 9" key="4">
    <citation type="submission" date="2021-03" db="EMBL/GenBank/DDBJ databases">
        <title>Whole Genome Sequencing of Mycobacterium tuberculosis clinical isolates from Arunachal Pradesh, India.</title>
        <authorList>
            <person name="Singh S."/>
            <person name="Mudliar S.R."/>
            <person name="Kulsum U."/>
            <person name="Rufai S.B."/>
            <person name="Singh P.K."/>
            <person name="Umpo M."/>
            <person name="Nyori M."/>
        </authorList>
    </citation>
    <scope>NUCLEOTIDE SEQUENCE [LARGE SCALE GENOMIC DNA]</scope>
    <source>
        <strain evidence="4 9">OMICS/BPL/0142/20/SP</strain>
    </source>
</reference>
<reference evidence="5" key="3">
    <citation type="submission" date="2018-07" db="EMBL/GenBank/DDBJ databases">
        <authorList>
            <person name="Shah S."/>
            <person name="Brown T."/>
            <person name="Auld S."/>
            <person name="Bratton K."/>
            <person name="Narechania A."/>
            <person name="Mathema B."/>
            <person name="Gandhi N."/>
        </authorList>
    </citation>
    <scope>NUCLEOTIDE SEQUENCE</scope>
    <source>
        <strain evidence="5">32301_S10</strain>
    </source>
</reference>
<feature type="domain" description="EAL" evidence="1">
    <location>
        <begin position="54"/>
        <end position="307"/>
    </location>
</feature>
<dbReference type="Proteomes" id="UP000046680">
    <property type="component" value="Unassembled WGS sequence"/>
</dbReference>
<organism evidence="3 6">
    <name type="scientific">Mycobacterium tuberculosis</name>
    <dbReference type="NCBI Taxonomy" id="1773"/>
    <lineage>
        <taxon>Bacteria</taxon>
        <taxon>Bacillati</taxon>
        <taxon>Actinomycetota</taxon>
        <taxon>Actinomycetes</taxon>
        <taxon>Mycobacteriales</taxon>
        <taxon>Mycobacteriaceae</taxon>
        <taxon>Mycobacterium</taxon>
        <taxon>Mycobacterium tuberculosis complex</taxon>
    </lineage>
</organism>
<dbReference type="SUPFAM" id="SSF141868">
    <property type="entry name" value="EAL domain-like"/>
    <property type="match status" value="1"/>
</dbReference>
<dbReference type="CDD" id="cd01948">
    <property type="entry name" value="EAL"/>
    <property type="match status" value="1"/>
</dbReference>
<gene>
    <name evidence="3" type="primary">cph2_1</name>
    <name evidence="2" type="synonym">cph2_2</name>
    <name evidence="5" type="ORF">DSJ38_14665</name>
    <name evidence="3" type="ORF">ERS007657_00028</name>
    <name evidence="2" type="ORF">ERS007681_01976</name>
    <name evidence="4" type="ORF">J8J21_14600</name>
</gene>
<dbReference type="OMA" id="PELCIRS"/>
<proteinExistence type="predicted"/>
<dbReference type="InterPro" id="IPR001633">
    <property type="entry name" value="EAL_dom"/>
</dbReference>
<dbReference type="Gene3D" id="3.20.20.450">
    <property type="entry name" value="EAL domain"/>
    <property type="match status" value="1"/>
</dbReference>
<dbReference type="EMBL" id="CGCX01000005">
    <property type="protein sequence ID" value="CFR64337.1"/>
    <property type="molecule type" value="Genomic_DNA"/>
</dbReference>
<dbReference type="Pfam" id="PF00563">
    <property type="entry name" value="EAL"/>
    <property type="match status" value="1"/>
</dbReference>
<evidence type="ECO:0000313" key="3">
    <source>
        <dbReference type="EMBL" id="CFR64337.1"/>
    </source>
</evidence>
<dbReference type="PANTHER" id="PTHR33121:SF70">
    <property type="entry name" value="SIGNALING PROTEIN YKOW"/>
    <property type="match status" value="1"/>
</dbReference>
<evidence type="ECO:0000313" key="5">
    <source>
        <dbReference type="EMBL" id="REQ50461.1"/>
    </source>
</evidence>
<dbReference type="EMBL" id="QTBD01000167">
    <property type="protein sequence ID" value="REQ50461.1"/>
    <property type="molecule type" value="Genomic_DNA"/>
</dbReference>
<sequence length="307" mass="33982">MDRCCQRATAFACALRPTKLIDYEEMFRGAMQARAMVANPDQWADSDRDQVNTRHYLSTSMRVALDRGEFFLVYQPIIRLADNRIIGAEALLRWEHPTLGTLLPGRFIDRAENNGLMVPLTAFVLEQACRHVRSWRDHSTDPQPFVSVNVSASTICDPGFLVLVEGVLGETGLPAHALQLELAEDARLSRDEKAVTRLQELSALGVGIAIDDFGIGFSSLAYLPRLPVDVVKLGGKFIECLDGDIQARLANEQITRAMIDLGDKLGITVTAKLVETPSQAARLRAFGCKAAQGWHFAKALPVDFFRE</sequence>
<dbReference type="AlphaFoldDB" id="A0A045JXH1"/>
<dbReference type="SMR" id="A0A045JXH1"/>
<dbReference type="PANTHER" id="PTHR33121">
    <property type="entry name" value="CYCLIC DI-GMP PHOSPHODIESTERASE PDEF"/>
    <property type="match status" value="1"/>
</dbReference>
<protein>
    <submittedName>
        <fullName evidence="3">Diguanylate cyclase/phosphodiesterase</fullName>
    </submittedName>
    <submittedName>
        <fullName evidence="4">EAL domain-containing protein</fullName>
    </submittedName>
</protein>
<dbReference type="InterPro" id="IPR035919">
    <property type="entry name" value="EAL_sf"/>
</dbReference>
<dbReference type="EMBL" id="CFOE01000230">
    <property type="protein sequence ID" value="CFE39594.1"/>
    <property type="molecule type" value="Genomic_DNA"/>
</dbReference>
<evidence type="ECO:0000313" key="9">
    <source>
        <dbReference type="Proteomes" id="UP000671119"/>
    </source>
</evidence>
<dbReference type="Proteomes" id="UP000671119">
    <property type="component" value="Unassembled WGS sequence"/>
</dbReference>
<dbReference type="EMBL" id="JAGIZI010000023">
    <property type="protein sequence ID" value="MBP0684321.1"/>
    <property type="molecule type" value="Genomic_DNA"/>
</dbReference>
<evidence type="ECO:0000313" key="2">
    <source>
        <dbReference type="EMBL" id="CFE39594.1"/>
    </source>
</evidence>
<evidence type="ECO:0000313" key="7">
    <source>
        <dbReference type="Proteomes" id="UP000048289"/>
    </source>
</evidence>
<dbReference type="Proteomes" id="UP000256381">
    <property type="component" value="Unassembled WGS sequence"/>
</dbReference>
<dbReference type="SMART" id="SM00052">
    <property type="entry name" value="EAL"/>
    <property type="match status" value="1"/>
</dbReference>
<name>A0A045JXH1_MYCTX</name>
<dbReference type="RefSeq" id="WP_003406987.1">
    <property type="nucleotide sequence ID" value="NZ_AP017901.1"/>
</dbReference>
<dbReference type="Proteomes" id="UP000048289">
    <property type="component" value="Unassembled WGS sequence"/>
</dbReference>
<evidence type="ECO:0000313" key="8">
    <source>
        <dbReference type="Proteomes" id="UP000256381"/>
    </source>
</evidence>
<evidence type="ECO:0000313" key="4">
    <source>
        <dbReference type="EMBL" id="MBP0684321.1"/>
    </source>
</evidence>
<dbReference type="PROSITE" id="PS50883">
    <property type="entry name" value="EAL"/>
    <property type="match status" value="1"/>
</dbReference>
<accession>A0A045JXH1</accession>